<dbReference type="AlphaFoldDB" id="A0AAJ0GW76"/>
<dbReference type="PROSITE" id="PS01236">
    <property type="entry name" value="PDXT_SNO_1"/>
    <property type="match status" value="1"/>
</dbReference>
<comment type="caution">
    <text evidence="9">The sequence shown here is derived from an EMBL/GenBank/DDBJ whole genome shotgun (WGS) entry which is preliminary data.</text>
</comment>
<evidence type="ECO:0000256" key="5">
    <source>
        <dbReference type="ARBA" id="ARBA00023239"/>
    </source>
</evidence>
<comment type="similarity">
    <text evidence="1">Belongs to the glutaminase PdxT/SNO family.</text>
</comment>
<name>A0AAJ0GW76_9PEZI</name>
<evidence type="ECO:0000256" key="8">
    <source>
        <dbReference type="SAM" id="MobiDB-lite"/>
    </source>
</evidence>
<proteinExistence type="inferred from homology"/>
<dbReference type="Gene3D" id="3.40.50.880">
    <property type="match status" value="1"/>
</dbReference>
<protein>
    <recommendedName>
        <fullName evidence="2">glutaminase</fullName>
        <ecNumber evidence="2">3.5.1.2</ecNumber>
    </recommendedName>
</protein>
<evidence type="ECO:0000256" key="1">
    <source>
        <dbReference type="ARBA" id="ARBA00008345"/>
    </source>
</evidence>
<dbReference type="PROSITE" id="PS51273">
    <property type="entry name" value="GATASE_TYPE_1"/>
    <property type="match status" value="1"/>
</dbReference>
<dbReference type="SUPFAM" id="SSF52317">
    <property type="entry name" value="Class I glutamine amidotransferase-like"/>
    <property type="match status" value="1"/>
</dbReference>
<feature type="compositionally biased region" description="Acidic residues" evidence="8">
    <location>
        <begin position="41"/>
        <end position="52"/>
    </location>
</feature>
<keyword evidence="4" id="KW-0315">Glutamine amidotransferase</keyword>
<evidence type="ECO:0000313" key="9">
    <source>
        <dbReference type="EMBL" id="KAK3307227.1"/>
    </source>
</evidence>
<dbReference type="PANTHER" id="PTHR31559">
    <property type="entry name" value="PYRIDOXAL 5'-PHOSPHATE SYNTHASE SUBUNIT SNO"/>
    <property type="match status" value="1"/>
</dbReference>
<dbReference type="EC" id="3.5.1.2" evidence="2"/>
<evidence type="ECO:0000256" key="4">
    <source>
        <dbReference type="ARBA" id="ARBA00022962"/>
    </source>
</evidence>
<dbReference type="EMBL" id="JAUDZG010000003">
    <property type="protein sequence ID" value="KAK3307227.1"/>
    <property type="molecule type" value="Genomic_DNA"/>
</dbReference>
<dbReference type="CDD" id="cd01749">
    <property type="entry name" value="GATase1_PB"/>
    <property type="match status" value="1"/>
</dbReference>
<evidence type="ECO:0000256" key="7">
    <source>
        <dbReference type="SAM" id="Coils"/>
    </source>
</evidence>
<dbReference type="GO" id="GO:1903600">
    <property type="term" value="C:glutaminase complex"/>
    <property type="evidence" value="ECO:0007669"/>
    <property type="project" value="TreeGrafter"/>
</dbReference>
<comment type="catalytic activity">
    <reaction evidence="6">
        <text>L-glutamine + H2O = L-glutamate + NH4(+)</text>
        <dbReference type="Rhea" id="RHEA:15889"/>
        <dbReference type="ChEBI" id="CHEBI:15377"/>
        <dbReference type="ChEBI" id="CHEBI:28938"/>
        <dbReference type="ChEBI" id="CHEBI:29985"/>
        <dbReference type="ChEBI" id="CHEBI:58359"/>
        <dbReference type="EC" id="3.5.1.2"/>
    </reaction>
</comment>
<reference evidence="9" key="2">
    <citation type="submission" date="2023-06" db="EMBL/GenBank/DDBJ databases">
        <authorList>
            <consortium name="Lawrence Berkeley National Laboratory"/>
            <person name="Mondo S.J."/>
            <person name="Hensen N."/>
            <person name="Bonometti L."/>
            <person name="Westerberg I."/>
            <person name="Brannstrom I.O."/>
            <person name="Guillou S."/>
            <person name="Cros-Aarteil S."/>
            <person name="Calhoun S."/>
            <person name="Haridas S."/>
            <person name="Kuo A."/>
            <person name="Pangilinan J."/>
            <person name="Riley R."/>
            <person name="Labutti K."/>
            <person name="Andreopoulos B."/>
            <person name="Lipzen A."/>
            <person name="Chen C."/>
            <person name="Yanf M."/>
            <person name="Daum C."/>
            <person name="Ng V."/>
            <person name="Clum A."/>
            <person name="Steindorff A."/>
            <person name="Ohm R."/>
            <person name="Martin F."/>
            <person name="Silar P."/>
            <person name="Natvig D."/>
            <person name="Lalanne C."/>
            <person name="Gautier V."/>
            <person name="Ament-Velasquez S.L."/>
            <person name="Kruys A."/>
            <person name="Hutchinson M.I."/>
            <person name="Powell A.J."/>
            <person name="Barry K."/>
            <person name="Miller A.N."/>
            <person name="Grigoriev I.V."/>
            <person name="Debuchy R."/>
            <person name="Gladieux P."/>
            <person name="Thoren M.H."/>
            <person name="Johannesson H."/>
        </authorList>
    </citation>
    <scope>NUCLEOTIDE SEQUENCE</scope>
    <source>
        <strain evidence="9">CBS 333.67</strain>
    </source>
</reference>
<dbReference type="InterPro" id="IPR021196">
    <property type="entry name" value="PdxT/SNO_CS"/>
</dbReference>
<keyword evidence="7" id="KW-0175">Coiled coil</keyword>
<reference evidence="9" key="1">
    <citation type="journal article" date="2023" name="Mol. Phylogenet. Evol.">
        <title>Genome-scale phylogeny and comparative genomics of the fungal order Sordariales.</title>
        <authorList>
            <person name="Hensen N."/>
            <person name="Bonometti L."/>
            <person name="Westerberg I."/>
            <person name="Brannstrom I.O."/>
            <person name="Guillou S."/>
            <person name="Cros-Aarteil S."/>
            <person name="Calhoun S."/>
            <person name="Haridas S."/>
            <person name="Kuo A."/>
            <person name="Mondo S."/>
            <person name="Pangilinan J."/>
            <person name="Riley R."/>
            <person name="LaButti K."/>
            <person name="Andreopoulos B."/>
            <person name="Lipzen A."/>
            <person name="Chen C."/>
            <person name="Yan M."/>
            <person name="Daum C."/>
            <person name="Ng V."/>
            <person name="Clum A."/>
            <person name="Steindorff A."/>
            <person name="Ohm R.A."/>
            <person name="Martin F."/>
            <person name="Silar P."/>
            <person name="Natvig D.O."/>
            <person name="Lalanne C."/>
            <person name="Gautier V."/>
            <person name="Ament-Velasquez S.L."/>
            <person name="Kruys A."/>
            <person name="Hutchinson M.I."/>
            <person name="Powell A.J."/>
            <person name="Barry K."/>
            <person name="Miller A.N."/>
            <person name="Grigoriev I.V."/>
            <person name="Debuchy R."/>
            <person name="Gladieux P."/>
            <person name="Hiltunen Thoren M."/>
            <person name="Johannesson H."/>
        </authorList>
    </citation>
    <scope>NUCLEOTIDE SEQUENCE</scope>
    <source>
        <strain evidence="9">CBS 333.67</strain>
    </source>
</reference>
<gene>
    <name evidence="9" type="ORF">B0T15DRAFT_167967</name>
</gene>
<sequence>MAKHITVGVLALQGGVVEHINLLRKAATHIISSSPPNSEPQPEDPQPEDPQPEDLLQFTFPEVRTAAQLAQCDALIIPGGESTTMAIVARRLGLLDPLREFVKVRHKPVWGTCAGLVMLAEEVSSTKQGGQELVGGLDVRVRRNKFGTQLQSFVAGLELDFLEERREEEEEQAMGEEEEEKKKKVEPFKGVFIRAPVVEEVNVTAKRKGGEEMGTALPVEVLGVYQQGQGKEGSKDVVAVRQGNVFGTSFHPELTDDARIHVWWLRQVMDTLRHGSLVVNGA</sequence>
<feature type="region of interest" description="Disordered" evidence="8">
    <location>
        <begin position="31"/>
        <end position="54"/>
    </location>
</feature>
<accession>A0AAJ0GW76</accession>
<dbReference type="GO" id="GO:0008614">
    <property type="term" value="P:pyridoxine metabolic process"/>
    <property type="evidence" value="ECO:0007669"/>
    <property type="project" value="TreeGrafter"/>
</dbReference>
<organism evidence="9 10">
    <name type="scientific">Chaetomium strumarium</name>
    <dbReference type="NCBI Taxonomy" id="1170767"/>
    <lineage>
        <taxon>Eukaryota</taxon>
        <taxon>Fungi</taxon>
        <taxon>Dikarya</taxon>
        <taxon>Ascomycota</taxon>
        <taxon>Pezizomycotina</taxon>
        <taxon>Sordariomycetes</taxon>
        <taxon>Sordariomycetidae</taxon>
        <taxon>Sordariales</taxon>
        <taxon>Chaetomiaceae</taxon>
        <taxon>Chaetomium</taxon>
    </lineage>
</organism>
<keyword evidence="3" id="KW-0378">Hydrolase</keyword>
<feature type="coiled-coil region" evidence="7">
    <location>
        <begin position="159"/>
        <end position="186"/>
    </location>
</feature>
<evidence type="ECO:0000256" key="6">
    <source>
        <dbReference type="ARBA" id="ARBA00049534"/>
    </source>
</evidence>
<dbReference type="PROSITE" id="PS51130">
    <property type="entry name" value="PDXT_SNO_2"/>
    <property type="match status" value="1"/>
</dbReference>
<dbReference type="InterPro" id="IPR002161">
    <property type="entry name" value="PdxT/SNO"/>
</dbReference>
<keyword evidence="5" id="KW-0456">Lyase</keyword>
<dbReference type="GO" id="GO:0005829">
    <property type="term" value="C:cytosol"/>
    <property type="evidence" value="ECO:0007669"/>
    <property type="project" value="TreeGrafter"/>
</dbReference>
<evidence type="ECO:0000313" key="10">
    <source>
        <dbReference type="Proteomes" id="UP001273166"/>
    </source>
</evidence>
<dbReference type="PANTHER" id="PTHR31559:SF0">
    <property type="entry name" value="PYRIDOXAL 5'-PHOSPHATE SYNTHASE SUBUNIT SNO1-RELATED"/>
    <property type="match status" value="1"/>
</dbReference>
<dbReference type="RefSeq" id="XP_062723007.1">
    <property type="nucleotide sequence ID" value="XM_062862186.1"/>
</dbReference>
<keyword evidence="10" id="KW-1185">Reference proteome</keyword>
<dbReference type="Pfam" id="PF01174">
    <property type="entry name" value="SNO"/>
    <property type="match status" value="1"/>
</dbReference>
<dbReference type="Proteomes" id="UP001273166">
    <property type="component" value="Unassembled WGS sequence"/>
</dbReference>
<dbReference type="GO" id="GO:0004359">
    <property type="term" value="F:glutaminase activity"/>
    <property type="evidence" value="ECO:0007669"/>
    <property type="project" value="UniProtKB-EC"/>
</dbReference>
<dbReference type="InterPro" id="IPR029062">
    <property type="entry name" value="Class_I_gatase-like"/>
</dbReference>
<dbReference type="GO" id="GO:0016829">
    <property type="term" value="F:lyase activity"/>
    <property type="evidence" value="ECO:0007669"/>
    <property type="project" value="UniProtKB-KW"/>
</dbReference>
<evidence type="ECO:0000256" key="2">
    <source>
        <dbReference type="ARBA" id="ARBA00012918"/>
    </source>
</evidence>
<evidence type="ECO:0000256" key="3">
    <source>
        <dbReference type="ARBA" id="ARBA00022801"/>
    </source>
</evidence>
<dbReference type="HAMAP" id="MF_01615">
    <property type="entry name" value="PdxT"/>
    <property type="match status" value="1"/>
</dbReference>
<dbReference type="GO" id="GO:0042823">
    <property type="term" value="P:pyridoxal phosphate biosynthetic process"/>
    <property type="evidence" value="ECO:0007669"/>
    <property type="project" value="InterPro"/>
</dbReference>
<dbReference type="GeneID" id="87881015"/>